<feature type="transmembrane region" description="Helical" evidence="7">
    <location>
        <begin position="355"/>
        <end position="377"/>
    </location>
</feature>
<dbReference type="EMBL" id="CP025096">
    <property type="protein sequence ID" value="AUD06353.1"/>
    <property type="molecule type" value="Genomic_DNA"/>
</dbReference>
<evidence type="ECO:0000256" key="7">
    <source>
        <dbReference type="SAM" id="Phobius"/>
    </source>
</evidence>
<dbReference type="GO" id="GO:0000155">
    <property type="term" value="F:phosphorelay sensor kinase activity"/>
    <property type="evidence" value="ECO:0007669"/>
    <property type="project" value="InterPro"/>
</dbReference>
<keyword evidence="4" id="KW-0808">Transferase</keyword>
<feature type="region of interest" description="Disordered" evidence="6">
    <location>
        <begin position="424"/>
        <end position="473"/>
    </location>
</feature>
<keyword evidence="10" id="KW-1185">Reference proteome</keyword>
<dbReference type="KEGG" id="spir:CWM47_33640"/>
<dbReference type="CDD" id="cd00082">
    <property type="entry name" value="HisKA"/>
    <property type="match status" value="1"/>
</dbReference>
<dbReference type="CDD" id="cd00075">
    <property type="entry name" value="HATPase"/>
    <property type="match status" value="1"/>
</dbReference>
<evidence type="ECO:0000313" key="10">
    <source>
        <dbReference type="Proteomes" id="UP000232883"/>
    </source>
</evidence>
<dbReference type="Pfam" id="PF00512">
    <property type="entry name" value="HisKA"/>
    <property type="match status" value="1"/>
</dbReference>
<evidence type="ECO:0000256" key="6">
    <source>
        <dbReference type="SAM" id="MobiDB-lite"/>
    </source>
</evidence>
<comment type="catalytic activity">
    <reaction evidence="1">
        <text>ATP + protein L-histidine = ADP + protein N-phospho-L-histidine.</text>
        <dbReference type="EC" id="2.7.13.3"/>
    </reaction>
</comment>
<evidence type="ECO:0000259" key="8">
    <source>
        <dbReference type="PROSITE" id="PS50109"/>
    </source>
</evidence>
<feature type="transmembrane region" description="Helical" evidence="7">
    <location>
        <begin position="7"/>
        <end position="28"/>
    </location>
</feature>
<dbReference type="RefSeq" id="WP_100992898.1">
    <property type="nucleotide sequence ID" value="NZ_CP025096.1"/>
</dbReference>
<gene>
    <name evidence="9" type="ORF">CWM47_33640</name>
</gene>
<dbReference type="AlphaFoldDB" id="A0A2K8Z8Z4"/>
<dbReference type="OrthoDB" id="1933776at2"/>
<proteinExistence type="predicted"/>
<evidence type="ECO:0000256" key="1">
    <source>
        <dbReference type="ARBA" id="ARBA00000085"/>
    </source>
</evidence>
<evidence type="ECO:0000256" key="3">
    <source>
        <dbReference type="ARBA" id="ARBA00022553"/>
    </source>
</evidence>
<feature type="domain" description="Histidine kinase" evidence="8">
    <location>
        <begin position="396"/>
        <end position="677"/>
    </location>
</feature>
<keyword evidence="7" id="KW-0812">Transmembrane</keyword>
<dbReference type="SMART" id="SM00388">
    <property type="entry name" value="HisKA"/>
    <property type="match status" value="1"/>
</dbReference>
<dbReference type="InterPro" id="IPR004358">
    <property type="entry name" value="Sig_transdc_His_kin-like_C"/>
</dbReference>
<dbReference type="InterPro" id="IPR005467">
    <property type="entry name" value="His_kinase_dom"/>
</dbReference>
<dbReference type="Gene3D" id="1.10.287.130">
    <property type="match status" value="1"/>
</dbReference>
<dbReference type="FunFam" id="3.30.565.10:FF:000006">
    <property type="entry name" value="Sensor histidine kinase WalK"/>
    <property type="match status" value="1"/>
</dbReference>
<dbReference type="PRINTS" id="PR00344">
    <property type="entry name" value="BCTRLSENSOR"/>
</dbReference>
<feature type="region of interest" description="Disordered" evidence="6">
    <location>
        <begin position="221"/>
        <end position="241"/>
    </location>
</feature>
<dbReference type="InterPro" id="IPR036890">
    <property type="entry name" value="HATPase_C_sf"/>
</dbReference>
<accession>A0A2K8Z8Z4</accession>
<evidence type="ECO:0000256" key="2">
    <source>
        <dbReference type="ARBA" id="ARBA00012438"/>
    </source>
</evidence>
<dbReference type="PANTHER" id="PTHR43047">
    <property type="entry name" value="TWO-COMPONENT HISTIDINE PROTEIN KINASE"/>
    <property type="match status" value="1"/>
</dbReference>
<dbReference type="SMART" id="SM00387">
    <property type="entry name" value="HATPase_c"/>
    <property type="match status" value="1"/>
</dbReference>
<evidence type="ECO:0000313" key="9">
    <source>
        <dbReference type="EMBL" id="AUD06353.1"/>
    </source>
</evidence>
<evidence type="ECO:0000256" key="4">
    <source>
        <dbReference type="ARBA" id="ARBA00022679"/>
    </source>
</evidence>
<dbReference type="PANTHER" id="PTHR43047:SF72">
    <property type="entry name" value="OSMOSENSING HISTIDINE PROTEIN KINASE SLN1"/>
    <property type="match status" value="1"/>
</dbReference>
<dbReference type="InterPro" id="IPR003594">
    <property type="entry name" value="HATPase_dom"/>
</dbReference>
<dbReference type="GO" id="GO:0005886">
    <property type="term" value="C:plasma membrane"/>
    <property type="evidence" value="ECO:0007669"/>
    <property type="project" value="TreeGrafter"/>
</dbReference>
<keyword evidence="7" id="KW-0472">Membrane</keyword>
<protein>
    <recommendedName>
        <fullName evidence="2">histidine kinase</fullName>
        <ecNumber evidence="2">2.7.13.3</ecNumber>
    </recommendedName>
</protein>
<dbReference type="GO" id="GO:0009927">
    <property type="term" value="F:histidine phosphotransfer kinase activity"/>
    <property type="evidence" value="ECO:0007669"/>
    <property type="project" value="TreeGrafter"/>
</dbReference>
<name>A0A2K8Z8Z4_9BACT</name>
<evidence type="ECO:0000256" key="5">
    <source>
        <dbReference type="ARBA" id="ARBA00022777"/>
    </source>
</evidence>
<dbReference type="SUPFAM" id="SSF47384">
    <property type="entry name" value="Homodimeric domain of signal transducing histidine kinase"/>
    <property type="match status" value="1"/>
</dbReference>
<dbReference type="Gene3D" id="3.30.565.10">
    <property type="entry name" value="Histidine kinase-like ATPase, C-terminal domain"/>
    <property type="match status" value="1"/>
</dbReference>
<keyword evidence="5 9" id="KW-0418">Kinase</keyword>
<keyword evidence="7" id="KW-1133">Transmembrane helix</keyword>
<dbReference type="EC" id="2.7.13.3" evidence="2"/>
<dbReference type="PROSITE" id="PS50109">
    <property type="entry name" value="HIS_KIN"/>
    <property type="match status" value="1"/>
</dbReference>
<dbReference type="InterPro" id="IPR003661">
    <property type="entry name" value="HisK_dim/P_dom"/>
</dbReference>
<dbReference type="InterPro" id="IPR036097">
    <property type="entry name" value="HisK_dim/P_sf"/>
</dbReference>
<keyword evidence="3" id="KW-0597">Phosphoprotein</keyword>
<dbReference type="Proteomes" id="UP000232883">
    <property type="component" value="Chromosome"/>
</dbReference>
<dbReference type="SUPFAM" id="SSF55874">
    <property type="entry name" value="ATPase domain of HSP90 chaperone/DNA topoisomerase II/histidine kinase"/>
    <property type="match status" value="1"/>
</dbReference>
<sequence>MSKQRIRWIVALMAIGLLGLVGLQLYGISSALHLQEEQFAYKVTDALQEVVRTLERQEIVYLTKQRVQAREQQNRLMAIAKKEGKSGAKATGEAPLVGTQSLQPVQQKVPRFSTPNQLAHRQPIPSGLAPVGTVVVQSDVLHPIVRPLSAEQMAVVEEFFRQQDELMAVGDWQTQLAQQQQFDHWVENVLNTELSRINSQVRQDSAAQAAKNRLRRVAQRRKNQLDNLLPSTKPGLLTGPASMSQHRAEEQSHMIKDVLKGLLLSDRPIEDRVNRLALDTLLRQSLVERGINIPFAYAVRTRQRPRFLFTSMGIEAQQFDANGYKAALFPNNLLETGNYVYVYFPTQQEFILSRLGFTFGASVVLILVILACFYIAISTIVRQKKLADIKNDFINNMTHEFKTPISTISLAVEMAQEQLRSESSVRRSAGLANVSSGGGGSQSGFPGMPDHGMPDYGLPDHDMQDPGLPEPSLSDSRLTRYMSIIRDETRRLGSHVEKVLQMALLDRGEIKLNITSVNIHDVIEKVLNNLSLQIEQRGGEVDLTFDADREVVEADELHLTNIVYNLLDNALKYSPDKPHITISTRSIPEGSASSGITASGGVGITVTDQGLGMSKEQTSRIFEKFYRVPTGNRHDVKGFGLGLSYVKKMVDEHHGQIMVESHLGKGSSFDVIIPYTQTRE</sequence>
<dbReference type="Pfam" id="PF02518">
    <property type="entry name" value="HATPase_c"/>
    <property type="match status" value="1"/>
</dbReference>
<organism evidence="9 10">
    <name type="scientific">Spirosoma pollinicola</name>
    <dbReference type="NCBI Taxonomy" id="2057025"/>
    <lineage>
        <taxon>Bacteria</taxon>
        <taxon>Pseudomonadati</taxon>
        <taxon>Bacteroidota</taxon>
        <taxon>Cytophagia</taxon>
        <taxon>Cytophagales</taxon>
        <taxon>Cytophagaceae</taxon>
        <taxon>Spirosoma</taxon>
    </lineage>
</organism>
<reference evidence="9 10" key="1">
    <citation type="submission" date="2017-11" db="EMBL/GenBank/DDBJ databases">
        <title>Taxonomic description and genome sequences of Spirosoma HA7 sp. nov., isolated from pollen microhabitat of Corylus avellana.</title>
        <authorList>
            <person name="Ambika Manirajan B."/>
            <person name="Suarez C."/>
            <person name="Ratering S."/>
            <person name="Geissler-Plaum R."/>
            <person name="Cardinale M."/>
            <person name="Sylvia S."/>
        </authorList>
    </citation>
    <scope>NUCLEOTIDE SEQUENCE [LARGE SCALE GENOMIC DNA]</scope>
    <source>
        <strain evidence="9 10">HA7</strain>
    </source>
</reference>